<keyword evidence="6" id="KW-0964">Secreted</keyword>
<keyword evidence="6" id="KW-1035">Host cytoplasm</keyword>
<dbReference type="Pfam" id="PF20178">
    <property type="entry name" value="ToxA_N"/>
    <property type="match status" value="1"/>
</dbReference>
<keyword evidence="9" id="KW-1185">Reference proteome</keyword>
<keyword evidence="6" id="KW-0832">Ubl conjugation</keyword>
<evidence type="ECO:0000256" key="2">
    <source>
        <dbReference type="ARBA" id="ARBA00012483"/>
    </source>
</evidence>
<evidence type="ECO:0000313" key="9">
    <source>
        <dbReference type="Proteomes" id="UP001064504"/>
    </source>
</evidence>
<dbReference type="InterPro" id="IPR029487">
    <property type="entry name" value="NEL_dom"/>
</dbReference>
<dbReference type="InterPro" id="IPR046673">
    <property type="entry name" value="ToxA_N"/>
</dbReference>
<dbReference type="PANTHER" id="PTHR48051">
    <property type="match status" value="1"/>
</dbReference>
<evidence type="ECO:0000256" key="4">
    <source>
        <dbReference type="ARBA" id="ARBA00022737"/>
    </source>
</evidence>
<dbReference type="Pfam" id="PF14496">
    <property type="entry name" value="NEL"/>
    <property type="match status" value="1"/>
</dbReference>
<feature type="domain" description="NEL" evidence="7">
    <location>
        <begin position="1218"/>
        <end position="1504"/>
    </location>
</feature>
<dbReference type="PROSITE" id="PS51450">
    <property type="entry name" value="LRR"/>
    <property type="match status" value="1"/>
</dbReference>
<comment type="similarity">
    <text evidence="6">Belongs to the LRR-containing bacterial E3 ligase family.</text>
</comment>
<dbReference type="Gene3D" id="1.20.1270.130">
    <property type="entry name" value="Shigella T3SS effector IpaH domain"/>
    <property type="match status" value="1"/>
</dbReference>
<gene>
    <name evidence="8" type="ORF">N5C08_15415</name>
</gene>
<name>A0ABY6AH05_9PSED</name>
<dbReference type="Proteomes" id="UP001064504">
    <property type="component" value="Chromosome"/>
</dbReference>
<dbReference type="PANTHER" id="PTHR48051:SF46">
    <property type="entry name" value="LEUCINE RICH REPEAT-CONTAINING DOMAIN PROTEIN"/>
    <property type="match status" value="1"/>
</dbReference>
<protein>
    <recommendedName>
        <fullName evidence="2">RING-type E3 ubiquitin transferase</fullName>
        <ecNumber evidence="2">2.3.2.27</ecNumber>
    </recommendedName>
</protein>
<evidence type="ECO:0000256" key="1">
    <source>
        <dbReference type="ARBA" id="ARBA00000900"/>
    </source>
</evidence>
<evidence type="ECO:0000256" key="6">
    <source>
        <dbReference type="PROSITE-ProRule" id="PRU01398"/>
    </source>
</evidence>
<evidence type="ECO:0000259" key="7">
    <source>
        <dbReference type="PROSITE" id="PS52053"/>
    </source>
</evidence>
<keyword evidence="6" id="KW-0808">Transferase</keyword>
<keyword evidence="3" id="KW-0433">Leucine-rich repeat</keyword>
<dbReference type="InterPro" id="IPR050216">
    <property type="entry name" value="LRR_domain-containing"/>
</dbReference>
<dbReference type="SMART" id="SM00369">
    <property type="entry name" value="LRR_TYP"/>
    <property type="match status" value="4"/>
</dbReference>
<keyword evidence="4" id="KW-0677">Repeat</keyword>
<dbReference type="InterPro" id="IPR032675">
    <property type="entry name" value="LRR_dom_sf"/>
</dbReference>
<dbReference type="Gene3D" id="3.80.10.10">
    <property type="entry name" value="Ribonuclease Inhibitor"/>
    <property type="match status" value="1"/>
</dbReference>
<accession>A0ABY6AH05</accession>
<dbReference type="EC" id="2.3.2.27" evidence="2"/>
<evidence type="ECO:0000256" key="5">
    <source>
        <dbReference type="ARBA" id="ARBA00023026"/>
    </source>
</evidence>
<comment type="PTM">
    <text evidence="6">Ubiquitinated in the presence of host E1 ubiquitin-activating enzyme, E2 ubiquitin-conjugating enzyme and ubiquitin.</text>
</comment>
<evidence type="ECO:0000313" key="8">
    <source>
        <dbReference type="EMBL" id="UXH38367.1"/>
    </source>
</evidence>
<evidence type="ECO:0000256" key="3">
    <source>
        <dbReference type="ARBA" id="ARBA00022614"/>
    </source>
</evidence>
<dbReference type="RefSeq" id="WP_261743694.1">
    <property type="nucleotide sequence ID" value="NZ_CP104557.1"/>
</dbReference>
<keyword evidence="6" id="KW-0833">Ubl conjugation pathway</keyword>
<keyword evidence="5" id="KW-0843">Virulence</keyword>
<comment type="catalytic activity">
    <reaction evidence="1">
        <text>S-ubiquitinyl-[E2 ubiquitin-conjugating enzyme]-L-cysteine + [acceptor protein]-L-lysine = [E2 ubiquitin-conjugating enzyme]-L-cysteine + N(6)-ubiquitinyl-[acceptor protein]-L-lysine.</text>
        <dbReference type="EC" id="2.3.2.27"/>
    </reaction>
</comment>
<dbReference type="EMBL" id="CP104557">
    <property type="protein sequence ID" value="UXH38367.1"/>
    <property type="molecule type" value="Genomic_DNA"/>
</dbReference>
<sequence>MPIATHPAKLAHAADQFLAERMSAWLGSLSAQQVIDIRQAYQLHMASQRKIAAVLARLQPLDAFAKRMLETQLGRSMGLHIDLARAVWREERRQFTLKPDQLPVDHSYFVRMPALQKLMQNFQAGESFYSETALVYPADQAAGAAEQVLSKDSDGVVELCRSVDVGHQYQQHLAQLLTENFAREVATDIRLALALQTEIAASRRLIPSEELRVLRDLAQGRSPRHAVSTDVRCGPLQMLNSVLDGVLAVELSGSWLPSVSVPIEVKAVNGILLVMPDDPDNPVRHFATWGAVNTLLLVWMKSPAKRHKLLQRVALQDRAAFMHTLNLRLLDDEPDLAPSLQRVDGTLFETLAAAHLERIREDARFLAVPNADVDARQSRDRLALMQSVGLALVNLVGLFVPGVGQLLLADMVISTLSEVCEGVADWSQGHQHEALEHMLAVAESVAVNAATAAGASLVAGAFTRSAWVDGLEPVINDEGEQRLWFNTLAPYVDPNPPSPLTTLDNGLLSDGTDHWWLQQGVYYRVRTNSDQGPWRLLDARDPQAFGPALEFNGERAWRLTYERPLEWQGQALLLGRLWPPAQAFTDERAAQVMAVAGVDEALLRGLLVENRPLPVALRDTLERFAVDARVEQFLGAAGSGAADTDAELWQWCVDHLGIQTLDLRTQGDTIVQQADELREPLFEHFANVYWADDPQRALLQRDFPGLPDAYAVSLLRHLSNEQRVAMRTGLRIPLAVAKQTRQLLQVAQLTRMREGLYLRCSYRADQVRLVFALLSQAGRWPAAQPLALHERSATGRLLASLHQPALAKPYPILVRAGGKFRLFDPTQAPLHGATGEPGELLELLLSCLSGADKARLGWAGADGAAKLRKALQGWLPRQREDMLRLLGMPDAGAPSNPVRRLPDGRIGYLLSGRMTGGGGAQNLLQSRIRALYPGFNEAEVQIYLELLLERPGSAYSNLLLQERQYRMLEQALAQWVSRARGDTASALRRQAALQLQRSWQLIGERIIDQWDVPQGLTLSLHDIPLRSLPHLPANTDFGHVAHLTLMGLSLDELPDGFLRCFTQLRWLNLGNNVLTSIPNDLAHLGQLRNLRLAGNQISVTVAGARALASLTRLRTLDLSYNPLGATSVQLQTMLRLEELNLRGTQLLALPDDLQQCAQLIVADLRDNHITGVSDAVLAAPERWRRTLLLEGNPLPEAISQRVGRPMRAIEAGAGTPPPTASTRGLWLEHSGEQYQARSALWDALNVEPGSQDFFQLLDALTGTQDFERVPADLRRRVWVVLEQAAGDTSLRDDLFSLAAHPRTCMDSVASCFSRLEVQVYVAQALRESPPQAGRLARLELARRLFRLDQVETLAREDMQVRRTQGQDVDEVEMSLAYRIGLARVLDLPGQPRTMHFPALSGVNQHHLDTAAMAVRHAETTDALARYVSQRDFWLDSLRSSHGQLFSEVEAPFWSQLEALDNSPSSSGDYLLAANRLADERQAAVKELALRLTREALAELPDPAS</sequence>
<feature type="active site" description="Glycyl thioester intermediate" evidence="6">
    <location>
        <position position="1304"/>
    </location>
</feature>
<dbReference type="InterPro" id="IPR003591">
    <property type="entry name" value="Leu-rich_rpt_typical-subtyp"/>
</dbReference>
<dbReference type="InterPro" id="IPR001611">
    <property type="entry name" value="Leu-rich_rpt"/>
</dbReference>
<proteinExistence type="inferred from homology"/>
<reference evidence="8" key="1">
    <citation type="submission" date="2022-09" db="EMBL/GenBank/DDBJ databases">
        <title>Complete genome sequence of Pseudomonas promysalinigenes strain RL-WG26, a newly isolated PGPR with the potential for plant salinity stress alleviation.</title>
        <authorList>
            <person name="Ren L."/>
            <person name="Wang G."/>
            <person name="Hu H."/>
        </authorList>
    </citation>
    <scope>NUCLEOTIDE SEQUENCE</scope>
    <source>
        <strain evidence="8">RL-WG26</strain>
    </source>
</reference>
<dbReference type="PROSITE" id="PS52053">
    <property type="entry name" value="NEL"/>
    <property type="match status" value="1"/>
</dbReference>
<dbReference type="SUPFAM" id="SSF52058">
    <property type="entry name" value="L domain-like"/>
    <property type="match status" value="1"/>
</dbReference>
<dbReference type="Gene3D" id="1.20.58.360">
    <property type="entry name" value="Shigella T3SS effector IpaH defines"/>
    <property type="match status" value="1"/>
</dbReference>
<dbReference type="Pfam" id="PF13855">
    <property type="entry name" value="LRR_8"/>
    <property type="match status" value="1"/>
</dbReference>
<organism evidence="8 9">
    <name type="scientific">Pseudomonas promysalinigenes</name>
    <dbReference type="NCBI Taxonomy" id="485898"/>
    <lineage>
        <taxon>Bacteria</taxon>
        <taxon>Pseudomonadati</taxon>
        <taxon>Pseudomonadota</taxon>
        <taxon>Gammaproteobacteria</taxon>
        <taxon>Pseudomonadales</taxon>
        <taxon>Pseudomonadaceae</taxon>
        <taxon>Pseudomonas</taxon>
    </lineage>
</organism>